<protein>
    <submittedName>
        <fullName evidence="1">Cyclase family protein</fullName>
    </submittedName>
</protein>
<dbReference type="InterPro" id="IPR037175">
    <property type="entry name" value="KFase_sf"/>
</dbReference>
<dbReference type="SUPFAM" id="SSF102198">
    <property type="entry name" value="Putative cyclase"/>
    <property type="match status" value="1"/>
</dbReference>
<dbReference type="RefSeq" id="WP_160484497.1">
    <property type="nucleotide sequence ID" value="NZ_WUBR01000001.1"/>
</dbReference>
<gene>
    <name evidence="1" type="ORF">GRF63_03015</name>
</gene>
<dbReference type="InterPro" id="IPR007325">
    <property type="entry name" value="KFase/CYL"/>
</dbReference>
<sequence length="267" mass="28957">MTDQSSNTALSGLIGEIASGDLRVVDLTNILSTDFPVIVLPSEFGQCEPFRMETVSRYDGNGPAWYWNNISMNEHTGTHFDAPAHWITGRDVPNGTVDAIPPRDFIHPAVVIDIADESAQDEDFIVTRAFLENWEKANGQIPEKHWILLRSNWSKKVGTLEYLNLKDDGAHSPGPDADAMRFLVQERDCIGLGVETVGTDAGQASSFDEPLPAHSILHGNGRYGLQCLTNLDQLPVFGSVIVATPLKIKGGSGSPLRVIALAPANGE</sequence>
<dbReference type="PANTHER" id="PTHR31118">
    <property type="entry name" value="CYCLASE-LIKE PROTEIN 2"/>
    <property type="match status" value="1"/>
</dbReference>
<reference evidence="1 2" key="1">
    <citation type="submission" date="2019-12" db="EMBL/GenBank/DDBJ databases">
        <authorList>
            <person name="Lee S.D."/>
        </authorList>
    </citation>
    <scope>NUCLEOTIDE SEQUENCE [LARGE SCALE GENOMIC DNA]</scope>
    <source>
        <strain evidence="1 2">GH3-10</strain>
    </source>
</reference>
<dbReference type="EMBL" id="WUBR01000001">
    <property type="protein sequence ID" value="MWV26868.1"/>
    <property type="molecule type" value="Genomic_DNA"/>
</dbReference>
<dbReference type="Gene3D" id="3.50.30.50">
    <property type="entry name" value="Putative cyclase"/>
    <property type="match status" value="1"/>
</dbReference>
<keyword evidence="2" id="KW-1185">Reference proteome</keyword>
<dbReference type="GO" id="GO:0004061">
    <property type="term" value="F:arylformamidase activity"/>
    <property type="evidence" value="ECO:0007669"/>
    <property type="project" value="InterPro"/>
</dbReference>
<name>A0A844XB68_9SPHN</name>
<comment type="caution">
    <text evidence="1">The sequence shown here is derived from an EMBL/GenBank/DDBJ whole genome shotgun (WGS) entry which is preliminary data.</text>
</comment>
<dbReference type="Pfam" id="PF04199">
    <property type="entry name" value="Cyclase"/>
    <property type="match status" value="1"/>
</dbReference>
<organism evidence="1 2">
    <name type="scientific">Aurantiacibacter rhizosphaerae</name>
    <dbReference type="NCBI Taxonomy" id="2691582"/>
    <lineage>
        <taxon>Bacteria</taxon>
        <taxon>Pseudomonadati</taxon>
        <taxon>Pseudomonadota</taxon>
        <taxon>Alphaproteobacteria</taxon>
        <taxon>Sphingomonadales</taxon>
        <taxon>Erythrobacteraceae</taxon>
        <taxon>Aurantiacibacter</taxon>
    </lineage>
</organism>
<proteinExistence type="predicted"/>
<dbReference type="PANTHER" id="PTHR31118:SF12">
    <property type="entry name" value="CYCLASE-LIKE PROTEIN 2"/>
    <property type="match status" value="1"/>
</dbReference>
<dbReference type="AlphaFoldDB" id="A0A844XB68"/>
<evidence type="ECO:0000313" key="1">
    <source>
        <dbReference type="EMBL" id="MWV26868.1"/>
    </source>
</evidence>
<dbReference type="Proteomes" id="UP000461409">
    <property type="component" value="Unassembled WGS sequence"/>
</dbReference>
<dbReference type="GO" id="GO:0019441">
    <property type="term" value="P:L-tryptophan catabolic process to kynurenine"/>
    <property type="evidence" value="ECO:0007669"/>
    <property type="project" value="InterPro"/>
</dbReference>
<evidence type="ECO:0000313" key="2">
    <source>
        <dbReference type="Proteomes" id="UP000461409"/>
    </source>
</evidence>
<accession>A0A844XB68</accession>
<reference evidence="1 2" key="2">
    <citation type="submission" date="2020-02" db="EMBL/GenBank/DDBJ databases">
        <title>Erythrobacter dongmakensis sp. nov., isolated from a tidal mudflat.</title>
        <authorList>
            <person name="Kim I.S."/>
        </authorList>
    </citation>
    <scope>NUCLEOTIDE SEQUENCE [LARGE SCALE GENOMIC DNA]</scope>
    <source>
        <strain evidence="1 2">GH3-10</strain>
    </source>
</reference>